<reference evidence="2" key="1">
    <citation type="submission" date="2018-09" db="EMBL/GenBank/DDBJ databases">
        <title>Chryseolinea sp. KIS68-18 isolated from soil.</title>
        <authorList>
            <person name="Weon H.-Y."/>
            <person name="Kwon S.-W."/>
            <person name="Lee S.A."/>
        </authorList>
    </citation>
    <scope>NUCLEOTIDE SEQUENCE [LARGE SCALE GENOMIC DNA]</scope>
    <source>
        <strain evidence="2">KIS68-18</strain>
    </source>
</reference>
<gene>
    <name evidence="1" type="ORF">D4L85_02390</name>
</gene>
<dbReference type="InterPro" id="IPR007709">
    <property type="entry name" value="N-FG_amidohydro"/>
</dbReference>
<dbReference type="Proteomes" id="UP000266183">
    <property type="component" value="Chromosome"/>
</dbReference>
<dbReference type="KEGG" id="chk:D4L85_02390"/>
<dbReference type="Pfam" id="PF05013">
    <property type="entry name" value="FGase"/>
    <property type="match status" value="1"/>
</dbReference>
<accession>A0A385SGB4</accession>
<dbReference type="AlphaFoldDB" id="A0A385SGB4"/>
<sequence>MVNIIFTCEHAGNTVPPSYGHFFKGQEDVLQSHRGWDPGAVEVARYLSDQLAAPLWVCETTRLLVEPNRSLHNDALFSEYVKALTDAEREHILQQYYHPHRGAVEDLIERATQPTLHLAIHSFTPVLNGVTRTVDVGLLFDPSRKNETEFCRRYAEALEQYLPAMSIQFNAPYKGIDDGFPTYLRTVFPDECYVGIEVEINQKYIGTEEWGAITHALKNGIAKVLDELPYL</sequence>
<dbReference type="Gene3D" id="3.40.630.40">
    <property type="entry name" value="Zn-dependent exopeptidases"/>
    <property type="match status" value="1"/>
</dbReference>
<name>A0A385SGB4_9BACT</name>
<organism evidence="1 2">
    <name type="scientific">Chryseolinea soli</name>
    <dbReference type="NCBI Taxonomy" id="2321403"/>
    <lineage>
        <taxon>Bacteria</taxon>
        <taxon>Pseudomonadati</taxon>
        <taxon>Bacteroidota</taxon>
        <taxon>Cytophagia</taxon>
        <taxon>Cytophagales</taxon>
        <taxon>Fulvivirgaceae</taxon>
        <taxon>Chryseolinea</taxon>
    </lineage>
</organism>
<keyword evidence="2" id="KW-1185">Reference proteome</keyword>
<evidence type="ECO:0000313" key="1">
    <source>
        <dbReference type="EMBL" id="AYB29501.1"/>
    </source>
</evidence>
<dbReference type="SUPFAM" id="SSF53187">
    <property type="entry name" value="Zn-dependent exopeptidases"/>
    <property type="match status" value="1"/>
</dbReference>
<keyword evidence="1" id="KW-0378">Hydrolase</keyword>
<proteinExistence type="predicted"/>
<evidence type="ECO:0000313" key="2">
    <source>
        <dbReference type="Proteomes" id="UP000266183"/>
    </source>
</evidence>
<dbReference type="EMBL" id="CP032382">
    <property type="protein sequence ID" value="AYB29501.1"/>
    <property type="molecule type" value="Genomic_DNA"/>
</dbReference>
<protein>
    <submittedName>
        <fullName evidence="1">N-formylglutamate amidohydrolase</fullName>
    </submittedName>
</protein>
<dbReference type="GO" id="GO:0016787">
    <property type="term" value="F:hydrolase activity"/>
    <property type="evidence" value="ECO:0007669"/>
    <property type="project" value="UniProtKB-KW"/>
</dbReference>